<feature type="transmembrane region" description="Helical" evidence="1">
    <location>
        <begin position="164"/>
        <end position="186"/>
    </location>
</feature>
<organism evidence="3 4">
    <name type="scientific">Collybia nuda</name>
    <dbReference type="NCBI Taxonomy" id="64659"/>
    <lineage>
        <taxon>Eukaryota</taxon>
        <taxon>Fungi</taxon>
        <taxon>Dikarya</taxon>
        <taxon>Basidiomycota</taxon>
        <taxon>Agaricomycotina</taxon>
        <taxon>Agaricomycetes</taxon>
        <taxon>Agaricomycetidae</taxon>
        <taxon>Agaricales</taxon>
        <taxon>Tricholomatineae</taxon>
        <taxon>Clitocybaceae</taxon>
        <taxon>Collybia</taxon>
    </lineage>
</organism>
<dbReference type="EMBL" id="MU150288">
    <property type="protein sequence ID" value="KAF9461130.1"/>
    <property type="molecule type" value="Genomic_DNA"/>
</dbReference>
<comment type="caution">
    <text evidence="3">The sequence shown here is derived from an EMBL/GenBank/DDBJ whole genome shotgun (WGS) entry which is preliminary data.</text>
</comment>
<dbReference type="AlphaFoldDB" id="A0A9P5Y2I6"/>
<evidence type="ECO:0000259" key="2">
    <source>
        <dbReference type="Pfam" id="PF20152"/>
    </source>
</evidence>
<sequence length="309" mass="34705">MANSFAQYERDIFGPMLVGLVITAVIGGITVVQAVTYIRTSKRDSLSHKLVVYFLLILDTLHLCLFTHSTYHHLVSNPGDPSVIWSFPSFMLIHNILMPIVQSFYVVRIWKLTPRGRMYIPMFLIMLLLATFAFGMWMSCIVLQTKTLAVTIDTSLNNVKAFFVTRVCLDLLLAGTMIFTLARANTNLSWTDSSLTMLLAYLLNTGVIPSLLSIMVFVSFVVTPETFSFLAIEEVMTKLYFNSFLGMLNARYYLQSSSPLPTTTKLFQSTAISHAGRVNGRQPQEPAKTINEVGLPLFQINTRKDEVSS</sequence>
<protein>
    <recommendedName>
        <fullName evidence="2">DUF6534 domain-containing protein</fullName>
    </recommendedName>
</protein>
<keyword evidence="1" id="KW-1133">Transmembrane helix</keyword>
<feature type="transmembrane region" description="Helical" evidence="1">
    <location>
        <begin position="12"/>
        <end position="38"/>
    </location>
</feature>
<evidence type="ECO:0000313" key="4">
    <source>
        <dbReference type="Proteomes" id="UP000807353"/>
    </source>
</evidence>
<feature type="transmembrane region" description="Helical" evidence="1">
    <location>
        <begin position="83"/>
        <end position="107"/>
    </location>
</feature>
<dbReference type="Pfam" id="PF20152">
    <property type="entry name" value="DUF6534"/>
    <property type="match status" value="1"/>
</dbReference>
<dbReference type="PANTHER" id="PTHR40465:SF1">
    <property type="entry name" value="DUF6534 DOMAIN-CONTAINING PROTEIN"/>
    <property type="match status" value="1"/>
</dbReference>
<name>A0A9P5Y2I6_9AGAR</name>
<reference evidence="3" key="1">
    <citation type="submission" date="2020-11" db="EMBL/GenBank/DDBJ databases">
        <authorList>
            <consortium name="DOE Joint Genome Institute"/>
            <person name="Ahrendt S."/>
            <person name="Riley R."/>
            <person name="Andreopoulos W."/>
            <person name="Labutti K."/>
            <person name="Pangilinan J."/>
            <person name="Ruiz-Duenas F.J."/>
            <person name="Barrasa J.M."/>
            <person name="Sanchez-Garcia M."/>
            <person name="Camarero S."/>
            <person name="Miyauchi S."/>
            <person name="Serrano A."/>
            <person name="Linde D."/>
            <person name="Babiker R."/>
            <person name="Drula E."/>
            <person name="Ayuso-Fernandez I."/>
            <person name="Pacheco R."/>
            <person name="Padilla G."/>
            <person name="Ferreira P."/>
            <person name="Barriuso J."/>
            <person name="Kellner H."/>
            <person name="Castanera R."/>
            <person name="Alfaro M."/>
            <person name="Ramirez L."/>
            <person name="Pisabarro A.G."/>
            <person name="Kuo A."/>
            <person name="Tritt A."/>
            <person name="Lipzen A."/>
            <person name="He G."/>
            <person name="Yan M."/>
            <person name="Ng V."/>
            <person name="Cullen D."/>
            <person name="Martin F."/>
            <person name="Rosso M.-N."/>
            <person name="Henrissat B."/>
            <person name="Hibbett D."/>
            <person name="Martinez A.T."/>
            <person name="Grigoriev I.V."/>
        </authorList>
    </citation>
    <scope>NUCLEOTIDE SEQUENCE</scope>
    <source>
        <strain evidence="3">CBS 247.69</strain>
    </source>
</reference>
<keyword evidence="4" id="KW-1185">Reference proteome</keyword>
<keyword evidence="1" id="KW-0472">Membrane</keyword>
<feature type="transmembrane region" description="Helical" evidence="1">
    <location>
        <begin position="119"/>
        <end position="144"/>
    </location>
</feature>
<evidence type="ECO:0000256" key="1">
    <source>
        <dbReference type="SAM" id="Phobius"/>
    </source>
</evidence>
<feature type="transmembrane region" description="Helical" evidence="1">
    <location>
        <begin position="198"/>
        <end position="222"/>
    </location>
</feature>
<feature type="domain" description="DUF6534" evidence="2">
    <location>
        <begin position="167"/>
        <end position="252"/>
    </location>
</feature>
<proteinExistence type="predicted"/>
<gene>
    <name evidence="3" type="ORF">BDZ94DRAFT_1310855</name>
</gene>
<feature type="transmembrane region" description="Helical" evidence="1">
    <location>
        <begin position="50"/>
        <end position="71"/>
    </location>
</feature>
<dbReference type="PANTHER" id="PTHR40465">
    <property type="entry name" value="CHROMOSOME 1, WHOLE GENOME SHOTGUN SEQUENCE"/>
    <property type="match status" value="1"/>
</dbReference>
<dbReference type="OrthoDB" id="3270417at2759"/>
<evidence type="ECO:0000313" key="3">
    <source>
        <dbReference type="EMBL" id="KAF9461130.1"/>
    </source>
</evidence>
<dbReference type="Proteomes" id="UP000807353">
    <property type="component" value="Unassembled WGS sequence"/>
</dbReference>
<accession>A0A9P5Y2I6</accession>
<keyword evidence="1" id="KW-0812">Transmembrane</keyword>
<dbReference type="InterPro" id="IPR045339">
    <property type="entry name" value="DUF6534"/>
</dbReference>